<dbReference type="SUPFAM" id="SSF49599">
    <property type="entry name" value="TRAF domain-like"/>
    <property type="match status" value="2"/>
</dbReference>
<dbReference type="Gene3D" id="1.25.40.420">
    <property type="match status" value="1"/>
</dbReference>
<reference evidence="2 3" key="1">
    <citation type="submission" date="2024-04" db="EMBL/GenBank/DDBJ databases">
        <authorList>
            <person name="Rising A."/>
            <person name="Reimegard J."/>
            <person name="Sonavane S."/>
            <person name="Akerstrom W."/>
            <person name="Nylinder S."/>
            <person name="Hedman E."/>
            <person name="Kallberg Y."/>
        </authorList>
    </citation>
    <scope>NUCLEOTIDE SEQUENCE [LARGE SCALE GENOMIC DNA]</scope>
</reference>
<feature type="domain" description="BTB" evidence="1">
    <location>
        <begin position="340"/>
        <end position="407"/>
    </location>
</feature>
<dbReference type="Pfam" id="PF00917">
    <property type="entry name" value="MATH"/>
    <property type="match status" value="1"/>
</dbReference>
<evidence type="ECO:0000313" key="2">
    <source>
        <dbReference type="EMBL" id="CAL1280888.1"/>
    </source>
</evidence>
<dbReference type="Gene3D" id="2.60.210.10">
    <property type="entry name" value="Apoptosis, Tumor Necrosis Factor Receptor Associated Protein 2, Chain A"/>
    <property type="match status" value="1"/>
</dbReference>
<dbReference type="InterPro" id="IPR002083">
    <property type="entry name" value="MATH/TRAF_dom"/>
</dbReference>
<organism evidence="2 3">
    <name type="scientific">Larinioides sclopetarius</name>
    <dbReference type="NCBI Taxonomy" id="280406"/>
    <lineage>
        <taxon>Eukaryota</taxon>
        <taxon>Metazoa</taxon>
        <taxon>Ecdysozoa</taxon>
        <taxon>Arthropoda</taxon>
        <taxon>Chelicerata</taxon>
        <taxon>Arachnida</taxon>
        <taxon>Araneae</taxon>
        <taxon>Araneomorphae</taxon>
        <taxon>Entelegynae</taxon>
        <taxon>Araneoidea</taxon>
        <taxon>Araneidae</taxon>
        <taxon>Larinioides</taxon>
    </lineage>
</organism>
<dbReference type="InterPro" id="IPR011333">
    <property type="entry name" value="SKP1/BTB/POZ_sf"/>
</dbReference>
<dbReference type="InterPro" id="IPR008974">
    <property type="entry name" value="TRAF-like"/>
</dbReference>
<dbReference type="PANTHER" id="PTHR24413">
    <property type="entry name" value="SPECKLE-TYPE POZ PROTEIN"/>
    <property type="match status" value="1"/>
</dbReference>
<dbReference type="Gene3D" id="3.30.710.10">
    <property type="entry name" value="Potassium Channel Kv1.1, Chain A"/>
    <property type="match status" value="1"/>
</dbReference>
<dbReference type="SUPFAM" id="SSF54695">
    <property type="entry name" value="POZ domain"/>
    <property type="match status" value="1"/>
</dbReference>
<dbReference type="EMBL" id="CAXIEN010000137">
    <property type="protein sequence ID" value="CAL1280888.1"/>
    <property type="molecule type" value="Genomic_DNA"/>
</dbReference>
<gene>
    <name evidence="2" type="ORF">LARSCL_LOCUS11249</name>
</gene>
<evidence type="ECO:0000313" key="3">
    <source>
        <dbReference type="Proteomes" id="UP001497382"/>
    </source>
</evidence>
<name>A0AAV2AAA4_9ARAC</name>
<dbReference type="SMART" id="SM00225">
    <property type="entry name" value="BTB"/>
    <property type="match status" value="1"/>
</dbReference>
<keyword evidence="3" id="KW-1185">Reference proteome</keyword>
<dbReference type="PROSITE" id="PS50097">
    <property type="entry name" value="BTB"/>
    <property type="match status" value="1"/>
</dbReference>
<evidence type="ECO:0000259" key="1">
    <source>
        <dbReference type="PROSITE" id="PS50097"/>
    </source>
</evidence>
<proteinExistence type="predicted"/>
<dbReference type="Proteomes" id="UP001497382">
    <property type="component" value="Unassembled WGS sequence"/>
</dbReference>
<protein>
    <recommendedName>
        <fullName evidence="1">BTB domain-containing protein</fullName>
    </recommendedName>
</protein>
<comment type="caution">
    <text evidence="2">The sequence shown here is derived from an EMBL/GenBank/DDBJ whole genome shotgun (WGS) entry which is preliminary data.</text>
</comment>
<sequence length="512" mass="59104">MGATTSASNERRPHFTCIWEIENGSSLEIDESLSSPIFTAKSIENTKWSLRLCSDSSDIDLYIYREEEDNGLEEIEIDYELSFLGTNGLPLVKKADTYTFFRQSRNAFIPFAIKYDIFSSRRTEFLPRNVLTIRYQMWKRGTEIPIPDTCFIRTRMGIDSHCFVWPIKDFSTLSLGHKTIRKLKSTSEGAPNLTLIFCSKQFEGQIYVCIDIDSGDVMKSFHVAGKIYLLNAEGIVVDFKRIYEFIESTGEYQLCSKFFERKKLLDDKYSLLPNDVLSLRYEIEIFYSVVWSKVENSTEVELEINADVKKRLVEDSFESSTDDCPFRQKIRRFFEDGIFSDVALRTDSETFMVHKILLSSRSPVFKAMFTNDMREKASNCIDVPDVNAGTLRRLLLYIYTNKVQVFEWDKIADLLRAADKYELLELKDLCSSILKSNISSSNVCCILSLADMHHDEDLYKEGLDFVSKNLDIFSSDAWGIFKTQNSRLAMETMEKVAYKVSDSFQKNLCAII</sequence>
<dbReference type="AlphaFoldDB" id="A0AAV2AAA4"/>
<accession>A0AAV2AAA4</accession>
<dbReference type="InterPro" id="IPR000210">
    <property type="entry name" value="BTB/POZ_dom"/>
</dbReference>
<dbReference type="GO" id="GO:0030163">
    <property type="term" value="P:protein catabolic process"/>
    <property type="evidence" value="ECO:0007669"/>
    <property type="project" value="UniProtKB-ARBA"/>
</dbReference>
<dbReference type="Pfam" id="PF00651">
    <property type="entry name" value="BTB"/>
    <property type="match status" value="1"/>
</dbReference>